<dbReference type="Proteomes" id="UP000256964">
    <property type="component" value="Unassembled WGS sequence"/>
</dbReference>
<name>A0A371CTM8_9APHY</name>
<dbReference type="EMBL" id="KZ857462">
    <property type="protein sequence ID" value="RDX43629.1"/>
    <property type="molecule type" value="Genomic_DNA"/>
</dbReference>
<protein>
    <submittedName>
        <fullName evidence="1">Uncharacterized protein</fullName>
    </submittedName>
</protein>
<sequence length="115" mass="13286">MHCQRRRDAYNLGNAVRVLISLPHLNTNPLVWTRRTPSRQPGPTHQVVTTFSRLTQTVLTWRCAPSSRPFLQRARHPQSTADFISKLRGHTTRRRTYRPIQTRRATSRACTAVVS</sequence>
<dbReference type="AlphaFoldDB" id="A0A371CTM8"/>
<accession>A0A371CTM8</accession>
<evidence type="ECO:0000313" key="1">
    <source>
        <dbReference type="EMBL" id="RDX43629.1"/>
    </source>
</evidence>
<reference evidence="1 2" key="1">
    <citation type="journal article" date="2018" name="Biotechnol. Biofuels">
        <title>Integrative visual omics of the white-rot fungus Polyporus brumalis exposes the biotechnological potential of its oxidative enzymes for delignifying raw plant biomass.</title>
        <authorList>
            <person name="Miyauchi S."/>
            <person name="Rancon A."/>
            <person name="Drula E."/>
            <person name="Hage H."/>
            <person name="Chaduli D."/>
            <person name="Favel A."/>
            <person name="Grisel S."/>
            <person name="Henrissat B."/>
            <person name="Herpoel-Gimbert I."/>
            <person name="Ruiz-Duenas F.J."/>
            <person name="Chevret D."/>
            <person name="Hainaut M."/>
            <person name="Lin J."/>
            <person name="Wang M."/>
            <person name="Pangilinan J."/>
            <person name="Lipzen A."/>
            <person name="Lesage-Meessen L."/>
            <person name="Navarro D."/>
            <person name="Riley R."/>
            <person name="Grigoriev I.V."/>
            <person name="Zhou S."/>
            <person name="Raouche S."/>
            <person name="Rosso M.N."/>
        </authorList>
    </citation>
    <scope>NUCLEOTIDE SEQUENCE [LARGE SCALE GENOMIC DNA]</scope>
    <source>
        <strain evidence="1 2">BRFM 1820</strain>
    </source>
</reference>
<gene>
    <name evidence="1" type="ORF">OH76DRAFT_1192756</name>
</gene>
<proteinExistence type="predicted"/>
<evidence type="ECO:0000313" key="2">
    <source>
        <dbReference type="Proteomes" id="UP000256964"/>
    </source>
</evidence>
<keyword evidence="2" id="KW-1185">Reference proteome</keyword>
<organism evidence="1 2">
    <name type="scientific">Lentinus brumalis</name>
    <dbReference type="NCBI Taxonomy" id="2498619"/>
    <lineage>
        <taxon>Eukaryota</taxon>
        <taxon>Fungi</taxon>
        <taxon>Dikarya</taxon>
        <taxon>Basidiomycota</taxon>
        <taxon>Agaricomycotina</taxon>
        <taxon>Agaricomycetes</taxon>
        <taxon>Polyporales</taxon>
        <taxon>Polyporaceae</taxon>
        <taxon>Lentinus</taxon>
    </lineage>
</organism>